<reference evidence="5 6" key="1">
    <citation type="submission" date="2019-08" db="EMBL/GenBank/DDBJ databases">
        <title>Arthrobacter sp. nov., isolated from plateau pika and Tibetan wild ass.</title>
        <authorList>
            <person name="Ge Y."/>
        </authorList>
    </citation>
    <scope>NUCLEOTIDE SEQUENCE [LARGE SCALE GENOMIC DNA]</scope>
    <source>
        <strain evidence="5 6">785</strain>
    </source>
</reference>
<dbReference type="AlphaFoldDB" id="A0A5N6MSJ5"/>
<protein>
    <submittedName>
        <fullName evidence="5">Helix-turn-helix domain-containing protein</fullName>
    </submittedName>
</protein>
<dbReference type="SMART" id="SM00342">
    <property type="entry name" value="HTH_ARAC"/>
    <property type="match status" value="1"/>
</dbReference>
<dbReference type="GO" id="GO:0003700">
    <property type="term" value="F:DNA-binding transcription factor activity"/>
    <property type="evidence" value="ECO:0007669"/>
    <property type="project" value="InterPro"/>
</dbReference>
<dbReference type="PANTHER" id="PTHR46796:SF7">
    <property type="entry name" value="ARAC FAMILY TRANSCRIPTIONAL REGULATOR"/>
    <property type="match status" value="1"/>
</dbReference>
<evidence type="ECO:0000313" key="6">
    <source>
        <dbReference type="Proteomes" id="UP000326852"/>
    </source>
</evidence>
<dbReference type="InterPro" id="IPR050204">
    <property type="entry name" value="AraC_XylS_family_regulators"/>
</dbReference>
<dbReference type="InterPro" id="IPR032783">
    <property type="entry name" value="AraC_lig"/>
</dbReference>
<evidence type="ECO:0000256" key="3">
    <source>
        <dbReference type="ARBA" id="ARBA00023163"/>
    </source>
</evidence>
<evidence type="ECO:0000256" key="1">
    <source>
        <dbReference type="ARBA" id="ARBA00023015"/>
    </source>
</evidence>
<dbReference type="InterPro" id="IPR018060">
    <property type="entry name" value="HTH_AraC"/>
</dbReference>
<dbReference type="PRINTS" id="PR00032">
    <property type="entry name" value="HTHARAC"/>
</dbReference>
<evidence type="ECO:0000259" key="4">
    <source>
        <dbReference type="PROSITE" id="PS01124"/>
    </source>
</evidence>
<evidence type="ECO:0000256" key="2">
    <source>
        <dbReference type="ARBA" id="ARBA00023125"/>
    </source>
</evidence>
<dbReference type="Pfam" id="PF12852">
    <property type="entry name" value="Cupin_6"/>
    <property type="match status" value="1"/>
</dbReference>
<keyword evidence="3" id="KW-0804">Transcription</keyword>
<dbReference type="InterPro" id="IPR009057">
    <property type="entry name" value="Homeodomain-like_sf"/>
</dbReference>
<comment type="caution">
    <text evidence="5">The sequence shown here is derived from an EMBL/GenBank/DDBJ whole genome shotgun (WGS) entry which is preliminary data.</text>
</comment>
<proteinExistence type="predicted"/>
<dbReference type="Proteomes" id="UP000326852">
    <property type="component" value="Unassembled WGS sequence"/>
</dbReference>
<dbReference type="EMBL" id="VTFX01000001">
    <property type="protein sequence ID" value="KAD4059892.1"/>
    <property type="molecule type" value="Genomic_DNA"/>
</dbReference>
<dbReference type="GO" id="GO:0043565">
    <property type="term" value="F:sequence-specific DNA binding"/>
    <property type="evidence" value="ECO:0007669"/>
    <property type="project" value="InterPro"/>
</dbReference>
<name>A0A5N6MSJ5_9MICC</name>
<dbReference type="PROSITE" id="PS01124">
    <property type="entry name" value="HTH_ARAC_FAMILY_2"/>
    <property type="match status" value="1"/>
</dbReference>
<dbReference type="PANTHER" id="PTHR46796">
    <property type="entry name" value="HTH-TYPE TRANSCRIPTIONAL ACTIVATOR RHAS-RELATED"/>
    <property type="match status" value="1"/>
</dbReference>
<dbReference type="Gene3D" id="1.10.10.60">
    <property type="entry name" value="Homeodomain-like"/>
    <property type="match status" value="2"/>
</dbReference>
<sequence length="310" mass="33953">MGNDRLSEVLDFISVQSMISGGTAVRGPWESRARLDEDLKFFAVVQGSMRLTTDGLEVPMALAAGDVVLLNGRTELLLEGGSGDGLPTRLDPPASGTFVRAGDGDAGTEDVVMGGRVTVNAAGRELLLQALPPVAHIRAGTEAAPQLHSLIEQLFRELSGQRMGWEFAVRQYAQLLLVEVLRAFVADEDLPRGWLKLLADDRLRPALALIHAQPSRPWSLQDLARACAMSRTAFTERFREVAGTPPRAYLNNWRMLVAQRELRSGDTRIRSLAVDLGYSSESAFSTAFKRSIGESPLHYRTRMRAAEQAI</sequence>
<dbReference type="RefSeq" id="WP_152271152.1">
    <property type="nucleotide sequence ID" value="NZ_VTFX01000001.1"/>
</dbReference>
<feature type="domain" description="HTH araC/xylS-type" evidence="4">
    <location>
        <begin position="204"/>
        <end position="302"/>
    </location>
</feature>
<keyword evidence="2" id="KW-0238">DNA-binding</keyword>
<dbReference type="SUPFAM" id="SSF46689">
    <property type="entry name" value="Homeodomain-like"/>
    <property type="match status" value="2"/>
</dbReference>
<dbReference type="InterPro" id="IPR020449">
    <property type="entry name" value="Tscrpt_reg_AraC-type_HTH"/>
</dbReference>
<accession>A0A5N6MSJ5</accession>
<dbReference type="Pfam" id="PF12833">
    <property type="entry name" value="HTH_18"/>
    <property type="match status" value="1"/>
</dbReference>
<keyword evidence="1" id="KW-0805">Transcription regulation</keyword>
<gene>
    <name evidence="5" type="ORF">GD627_02060</name>
</gene>
<evidence type="ECO:0000313" key="5">
    <source>
        <dbReference type="EMBL" id="KAD4059892.1"/>
    </source>
</evidence>
<organism evidence="5 6">
    <name type="scientific">Arthrobacter yangruifuii</name>
    <dbReference type="NCBI Taxonomy" id="2606616"/>
    <lineage>
        <taxon>Bacteria</taxon>
        <taxon>Bacillati</taxon>
        <taxon>Actinomycetota</taxon>
        <taxon>Actinomycetes</taxon>
        <taxon>Micrococcales</taxon>
        <taxon>Micrococcaceae</taxon>
        <taxon>Arthrobacter</taxon>
    </lineage>
</organism>
<dbReference type="InterPro" id="IPR018062">
    <property type="entry name" value="HTH_AraC-typ_CS"/>
</dbReference>
<keyword evidence="6" id="KW-1185">Reference proteome</keyword>
<dbReference type="PROSITE" id="PS00041">
    <property type="entry name" value="HTH_ARAC_FAMILY_1"/>
    <property type="match status" value="1"/>
</dbReference>